<evidence type="ECO:0000313" key="2">
    <source>
        <dbReference type="EMBL" id="SNX29217.1"/>
    </source>
</evidence>
<dbReference type="AlphaFoldDB" id="A0A240E1W0"/>
<evidence type="ECO:0000256" key="1">
    <source>
        <dbReference type="SAM" id="Phobius"/>
    </source>
</evidence>
<organism evidence="2 3">
    <name type="scientific">Polynucleobacter meluiroseus</name>
    <dbReference type="NCBI Taxonomy" id="1938814"/>
    <lineage>
        <taxon>Bacteria</taxon>
        <taxon>Pseudomonadati</taxon>
        <taxon>Pseudomonadota</taxon>
        <taxon>Betaproteobacteria</taxon>
        <taxon>Burkholderiales</taxon>
        <taxon>Burkholderiaceae</taxon>
        <taxon>Polynucleobacter</taxon>
    </lineage>
</organism>
<reference evidence="3" key="1">
    <citation type="submission" date="2017-08" db="EMBL/GenBank/DDBJ databases">
        <authorList>
            <person name="Varghese N."/>
            <person name="Submissions S."/>
        </authorList>
    </citation>
    <scope>NUCLEOTIDE SEQUENCE [LARGE SCALE GENOMIC DNA]</scope>
    <source>
        <strain evidence="3">AP-Melu-1000-B4</strain>
    </source>
</reference>
<dbReference type="InterPro" id="IPR008407">
    <property type="entry name" value="Brnchd-chn_aa_trnsp_AzlD"/>
</dbReference>
<keyword evidence="3" id="KW-1185">Reference proteome</keyword>
<sequence>MHDMLQGWSLWLALIGACVGTYFCRAIGVFFSKRIDQNSEIFRWLAAVTYAMVAALTVRMILLPIGLLDTVPVWIRIGVSLLSVAVMISSPQRRLVPALCTGTLLLVSYGVMR</sequence>
<protein>
    <submittedName>
        <fullName evidence="2">Branched-chain amino acid transport protein (AzlD)</fullName>
    </submittedName>
</protein>
<keyword evidence="1" id="KW-1133">Transmembrane helix</keyword>
<dbReference type="OrthoDB" id="9133915at2"/>
<dbReference type="Pfam" id="PF05437">
    <property type="entry name" value="AzlD"/>
    <property type="match status" value="1"/>
</dbReference>
<evidence type="ECO:0000313" key="3">
    <source>
        <dbReference type="Proteomes" id="UP000218069"/>
    </source>
</evidence>
<dbReference type="EMBL" id="OANS01000004">
    <property type="protein sequence ID" value="SNX29217.1"/>
    <property type="molecule type" value="Genomic_DNA"/>
</dbReference>
<feature type="transmembrane region" description="Helical" evidence="1">
    <location>
        <begin position="12"/>
        <end position="32"/>
    </location>
</feature>
<dbReference type="Proteomes" id="UP000218069">
    <property type="component" value="Unassembled WGS sequence"/>
</dbReference>
<keyword evidence="1" id="KW-0812">Transmembrane</keyword>
<feature type="transmembrane region" description="Helical" evidence="1">
    <location>
        <begin position="44"/>
        <end position="65"/>
    </location>
</feature>
<gene>
    <name evidence="2" type="ORF">SAMN06295945_1583</name>
</gene>
<name>A0A240E1W0_9BURK</name>
<accession>A0A240E1W0</accession>
<dbReference type="RefSeq" id="WP_096674091.1">
    <property type="nucleotide sequence ID" value="NZ_OANS01000004.1"/>
</dbReference>
<feature type="transmembrane region" description="Helical" evidence="1">
    <location>
        <begin position="95"/>
        <end position="112"/>
    </location>
</feature>
<proteinExistence type="predicted"/>
<feature type="transmembrane region" description="Helical" evidence="1">
    <location>
        <begin position="71"/>
        <end position="88"/>
    </location>
</feature>
<keyword evidence="1" id="KW-0472">Membrane</keyword>